<evidence type="ECO:0008006" key="4">
    <source>
        <dbReference type="Google" id="ProtNLM"/>
    </source>
</evidence>
<evidence type="ECO:0000256" key="1">
    <source>
        <dbReference type="SAM" id="SignalP"/>
    </source>
</evidence>
<evidence type="ECO:0000313" key="3">
    <source>
        <dbReference type="Proteomes" id="UP000057158"/>
    </source>
</evidence>
<dbReference type="RefSeq" id="WP_157671890.1">
    <property type="nucleotide sequence ID" value="NZ_CP010802.1"/>
</dbReference>
<protein>
    <recommendedName>
        <fullName evidence="4">Porin</fullName>
    </recommendedName>
</protein>
<proteinExistence type="predicted"/>
<dbReference type="Proteomes" id="UP000057158">
    <property type="component" value="Chromosome"/>
</dbReference>
<organism evidence="2 3">
    <name type="scientific">Desulfuromonas soudanensis</name>
    <dbReference type="NCBI Taxonomy" id="1603606"/>
    <lineage>
        <taxon>Bacteria</taxon>
        <taxon>Pseudomonadati</taxon>
        <taxon>Thermodesulfobacteriota</taxon>
        <taxon>Desulfuromonadia</taxon>
        <taxon>Desulfuromonadales</taxon>
        <taxon>Desulfuromonadaceae</taxon>
        <taxon>Desulfuromonas</taxon>
    </lineage>
</organism>
<dbReference type="KEGG" id="des:DSOUD_3020"/>
<feature type="signal peptide" evidence="1">
    <location>
        <begin position="1"/>
        <end position="24"/>
    </location>
</feature>
<gene>
    <name evidence="2" type="ORF">DSOUD_3020</name>
</gene>
<dbReference type="InterPro" id="IPR023614">
    <property type="entry name" value="Porin_dom_sf"/>
</dbReference>
<evidence type="ECO:0000313" key="2">
    <source>
        <dbReference type="EMBL" id="ALC17746.1"/>
    </source>
</evidence>
<dbReference type="SUPFAM" id="SSF56935">
    <property type="entry name" value="Porins"/>
    <property type="match status" value="1"/>
</dbReference>
<accession>A0A0M4D3H3</accession>
<reference evidence="2 3" key="1">
    <citation type="submission" date="2015-07" db="EMBL/GenBank/DDBJ databases">
        <title>Isolation and Genomic Characterization of a Novel Halophilic Metal-Reducing Deltaproteobacterium from the Deep Subsurface.</title>
        <authorList>
            <person name="Badalamenti J.P."/>
            <person name="Summers Z.M."/>
            <person name="Gralnick J.A."/>
            <person name="Bond D.R."/>
        </authorList>
    </citation>
    <scope>NUCLEOTIDE SEQUENCE [LARGE SCALE GENOMIC DNA]</scope>
    <source>
        <strain evidence="2 3">WTL</strain>
    </source>
</reference>
<dbReference type="PATRIC" id="fig|1603606.3.peg.3256"/>
<dbReference type="STRING" id="1603606.DSOUD_3020"/>
<keyword evidence="3" id="KW-1185">Reference proteome</keyword>
<dbReference type="OrthoDB" id="9768080at2"/>
<dbReference type="EMBL" id="CP010802">
    <property type="protein sequence ID" value="ALC17746.1"/>
    <property type="molecule type" value="Genomic_DNA"/>
</dbReference>
<keyword evidence="1" id="KW-0732">Signal</keyword>
<sequence length="401" mass="44000">MKTLLSTACLLLTLTLLVPGISRAADIDELERRIDIVTQELQSLKNESAVTGENDYSSSFGLGPAASKVYKLNKGLSIGGYGEGHFSNLVSDKGTGSDSADLVRAILYVGYKFSDRIVLNTEIEIEHANEIYAEMVSLDFLLHEKIALRTGLLLTPVGITNELHEPTLYHGNDRPYVESEVIPSTWREMGAGAFGKLTKNLEYKLYVMNGLQGSDFTSKGLRGGRQKGSKARAEDWALVGSLAYEPVLGLNLGGSFYLGDSGQKEVLDANGKAADVFTEIYEIHGQYKVAGLELKSLGTIVRIDDNELIAANVPEEITAWYGELAYDVMPLFARGTTQYLAPFYRYEKVDYKGNDGDLDLYTAGLSYKPIPNVVLKADYRNFDKAVGTQADEVNLGFGYIF</sequence>
<name>A0A0M4D3H3_9BACT</name>
<dbReference type="AlphaFoldDB" id="A0A0M4D3H3"/>
<dbReference type="Gene3D" id="2.40.160.10">
    <property type="entry name" value="Porin"/>
    <property type="match status" value="1"/>
</dbReference>
<feature type="chain" id="PRO_5005791830" description="Porin" evidence="1">
    <location>
        <begin position="25"/>
        <end position="401"/>
    </location>
</feature>